<sequence length="303" mass="31906">MRAGLPALTLAAALAHGEEASAYCRTSVCGEPNQEYTGALCDPPLPDDCGTALMWPTPCMTFSVQADASAQVSYEDTVATFEAAFATWMNADCGEGTHPRIVVTNAGPVSCTEHEFNQAEGKGNANAVFFRDEEWPHEGASHTLALTTVTYSLESGFIYDADMEINSAEHPFTLGDDDVMFDLLSVVTHEVGHFLGMSHSESDPEATMAARYTQGSTALRDLTEDDVEGICAAYPPGEIGVCDPTPRNGFSPLCEDEQTAAEEDSGCHVGSTGSGAGGRGLGGGVLAVLGLLAVAQRRRSGRR</sequence>
<reference evidence="6 7" key="1">
    <citation type="submission" date="2013-05" db="EMBL/GenBank/DDBJ databases">
        <title>Genome assembly of Chondromyces apiculatus DSM 436.</title>
        <authorList>
            <person name="Sharma G."/>
            <person name="Khatri I."/>
            <person name="Kaur C."/>
            <person name="Mayilraj S."/>
            <person name="Subramanian S."/>
        </authorList>
    </citation>
    <scope>NUCLEOTIDE SEQUENCE [LARGE SCALE GENOMIC DNA]</scope>
    <source>
        <strain evidence="6 7">DSM 436</strain>
    </source>
</reference>
<dbReference type="GO" id="GO:0031012">
    <property type="term" value="C:extracellular matrix"/>
    <property type="evidence" value="ECO:0007669"/>
    <property type="project" value="InterPro"/>
</dbReference>
<keyword evidence="2" id="KW-0479">Metal-binding</keyword>
<evidence type="ECO:0000256" key="4">
    <source>
        <dbReference type="ARBA" id="ARBA00022833"/>
    </source>
</evidence>
<dbReference type="Pfam" id="PF00413">
    <property type="entry name" value="Peptidase_M10"/>
    <property type="match status" value="1"/>
</dbReference>
<comment type="caution">
    <text evidence="6">The sequence shown here is derived from an EMBL/GenBank/DDBJ whole genome shotgun (WGS) entry which is preliminary data.</text>
</comment>
<organism evidence="6 7">
    <name type="scientific">Chondromyces apiculatus DSM 436</name>
    <dbReference type="NCBI Taxonomy" id="1192034"/>
    <lineage>
        <taxon>Bacteria</taxon>
        <taxon>Pseudomonadati</taxon>
        <taxon>Myxococcota</taxon>
        <taxon>Polyangia</taxon>
        <taxon>Polyangiales</taxon>
        <taxon>Polyangiaceae</taxon>
        <taxon>Chondromyces</taxon>
    </lineage>
</organism>
<dbReference type="PANTHER" id="PTHR10201">
    <property type="entry name" value="MATRIX METALLOPROTEINASE"/>
    <property type="match status" value="1"/>
</dbReference>
<feature type="domain" description="Peptidase metallopeptidase" evidence="5">
    <location>
        <begin position="51"/>
        <end position="236"/>
    </location>
</feature>
<evidence type="ECO:0000256" key="2">
    <source>
        <dbReference type="ARBA" id="ARBA00022723"/>
    </source>
</evidence>
<dbReference type="InterPro" id="IPR001818">
    <property type="entry name" value="Pept_M10_metallopeptidase"/>
</dbReference>
<dbReference type="InterPro" id="IPR006026">
    <property type="entry name" value="Peptidase_Metallo"/>
</dbReference>
<accession>A0A017T581</accession>
<evidence type="ECO:0000259" key="5">
    <source>
        <dbReference type="SMART" id="SM00235"/>
    </source>
</evidence>
<dbReference type="GO" id="GO:0006508">
    <property type="term" value="P:proteolysis"/>
    <property type="evidence" value="ECO:0007669"/>
    <property type="project" value="UniProtKB-KW"/>
</dbReference>
<dbReference type="SUPFAM" id="SSF55486">
    <property type="entry name" value="Metalloproteases ('zincins'), catalytic domain"/>
    <property type="match status" value="1"/>
</dbReference>
<dbReference type="GO" id="GO:0030574">
    <property type="term" value="P:collagen catabolic process"/>
    <property type="evidence" value="ECO:0007669"/>
    <property type="project" value="TreeGrafter"/>
</dbReference>
<dbReference type="eggNOG" id="COG5549">
    <property type="taxonomic scope" value="Bacteria"/>
</dbReference>
<keyword evidence="7" id="KW-1185">Reference proteome</keyword>
<dbReference type="GO" id="GO:0008270">
    <property type="term" value="F:zinc ion binding"/>
    <property type="evidence" value="ECO:0007669"/>
    <property type="project" value="InterPro"/>
</dbReference>
<evidence type="ECO:0000256" key="1">
    <source>
        <dbReference type="ARBA" id="ARBA00022670"/>
    </source>
</evidence>
<dbReference type="PANTHER" id="PTHR10201:SF213">
    <property type="entry name" value="METALLOENDOPROTEINASE 2-MMP-LIKE"/>
    <property type="match status" value="1"/>
</dbReference>
<dbReference type="Gene3D" id="3.40.390.10">
    <property type="entry name" value="Collagenase (Catalytic Domain)"/>
    <property type="match status" value="1"/>
</dbReference>
<keyword evidence="3" id="KW-0378">Hydrolase</keyword>
<dbReference type="GO" id="GO:0030198">
    <property type="term" value="P:extracellular matrix organization"/>
    <property type="evidence" value="ECO:0007669"/>
    <property type="project" value="TreeGrafter"/>
</dbReference>
<name>A0A017T581_9BACT</name>
<dbReference type="EMBL" id="ASRX01000043">
    <property type="protein sequence ID" value="EYF03716.1"/>
    <property type="molecule type" value="Genomic_DNA"/>
</dbReference>
<dbReference type="SMART" id="SM00235">
    <property type="entry name" value="ZnMc"/>
    <property type="match status" value="1"/>
</dbReference>
<dbReference type="STRING" id="1192034.CAP_5327"/>
<dbReference type="AlphaFoldDB" id="A0A017T581"/>
<gene>
    <name evidence="6" type="ORF">CAP_5327</name>
</gene>
<protein>
    <recommendedName>
        <fullName evidence="5">Peptidase metallopeptidase domain-containing protein</fullName>
    </recommendedName>
</protein>
<evidence type="ECO:0000313" key="7">
    <source>
        <dbReference type="Proteomes" id="UP000019678"/>
    </source>
</evidence>
<evidence type="ECO:0000313" key="6">
    <source>
        <dbReference type="EMBL" id="EYF03716.1"/>
    </source>
</evidence>
<dbReference type="InterPro" id="IPR024079">
    <property type="entry name" value="MetalloPept_cat_dom_sf"/>
</dbReference>
<dbReference type="RefSeq" id="WP_231511688.1">
    <property type="nucleotide sequence ID" value="NZ_ASRX01000043.1"/>
</dbReference>
<evidence type="ECO:0000256" key="3">
    <source>
        <dbReference type="ARBA" id="ARBA00022801"/>
    </source>
</evidence>
<keyword evidence="4" id="KW-0862">Zinc</keyword>
<keyword evidence="1" id="KW-0645">Protease</keyword>
<dbReference type="Proteomes" id="UP000019678">
    <property type="component" value="Unassembled WGS sequence"/>
</dbReference>
<proteinExistence type="predicted"/>
<dbReference type="GO" id="GO:0004222">
    <property type="term" value="F:metalloendopeptidase activity"/>
    <property type="evidence" value="ECO:0007669"/>
    <property type="project" value="InterPro"/>
</dbReference>